<name>A0A1I0PY06_9RHOB</name>
<dbReference type="Proteomes" id="UP000199167">
    <property type="component" value="Unassembled WGS sequence"/>
</dbReference>
<keyword evidence="1" id="KW-0472">Membrane</keyword>
<feature type="transmembrane region" description="Helical" evidence="1">
    <location>
        <begin position="19"/>
        <end position="41"/>
    </location>
</feature>
<dbReference type="EMBL" id="FOIZ01000001">
    <property type="protein sequence ID" value="SEW19403.1"/>
    <property type="molecule type" value="Genomic_DNA"/>
</dbReference>
<accession>A0A1I0PY06</accession>
<evidence type="ECO:0000313" key="3">
    <source>
        <dbReference type="Proteomes" id="UP000199167"/>
    </source>
</evidence>
<gene>
    <name evidence="2" type="ORF">SAMN04488515_1521</name>
</gene>
<evidence type="ECO:0000313" key="2">
    <source>
        <dbReference type="EMBL" id="SEW19403.1"/>
    </source>
</evidence>
<organism evidence="2 3">
    <name type="scientific">Cognatiyoonia koreensis</name>
    <dbReference type="NCBI Taxonomy" id="364200"/>
    <lineage>
        <taxon>Bacteria</taxon>
        <taxon>Pseudomonadati</taxon>
        <taxon>Pseudomonadota</taxon>
        <taxon>Alphaproteobacteria</taxon>
        <taxon>Rhodobacterales</taxon>
        <taxon>Paracoccaceae</taxon>
        <taxon>Cognatiyoonia</taxon>
    </lineage>
</organism>
<dbReference type="RefSeq" id="WP_089992281.1">
    <property type="nucleotide sequence ID" value="NZ_FOIZ01000001.1"/>
</dbReference>
<reference evidence="2 3" key="1">
    <citation type="submission" date="2016-10" db="EMBL/GenBank/DDBJ databases">
        <authorList>
            <person name="de Groot N.N."/>
        </authorList>
    </citation>
    <scope>NUCLEOTIDE SEQUENCE [LARGE SCALE GENOMIC DNA]</scope>
    <source>
        <strain evidence="2 3">DSM 17925</strain>
    </source>
</reference>
<keyword evidence="3" id="KW-1185">Reference proteome</keyword>
<protein>
    <submittedName>
        <fullName evidence="2">Uncharacterized protein</fullName>
    </submittedName>
</protein>
<keyword evidence="1" id="KW-1133">Transmembrane helix</keyword>
<keyword evidence="1" id="KW-0812">Transmembrane</keyword>
<dbReference type="AlphaFoldDB" id="A0A1I0PY06"/>
<evidence type="ECO:0000256" key="1">
    <source>
        <dbReference type="SAM" id="Phobius"/>
    </source>
</evidence>
<dbReference type="STRING" id="364200.SAMN04488515_1521"/>
<proteinExistence type="predicted"/>
<sequence length="59" mass="6162">MSAPDTNVNKQTRRHRGPIIGIALVLAFAAVLFLGLLGYVWEPAETAGEVPAAAATVSE</sequence>